<dbReference type="GO" id="GO:0016829">
    <property type="term" value="F:lyase activity"/>
    <property type="evidence" value="ECO:0007669"/>
    <property type="project" value="UniProtKB-KW"/>
</dbReference>
<feature type="region of interest" description="Disordered" evidence="1">
    <location>
        <begin position="1"/>
        <end position="22"/>
    </location>
</feature>
<reference evidence="3" key="2">
    <citation type="submission" date="2015-01" db="EMBL/GenBank/DDBJ databases">
        <title>Complete genome sequence of Methylobacterium aquaticum strain 22A.</title>
        <authorList>
            <person name="Tani A."/>
            <person name="Ogura Y."/>
            <person name="Hayashi T."/>
        </authorList>
    </citation>
    <scope>NUCLEOTIDE SEQUENCE [LARGE SCALE GENOMIC DNA]</scope>
    <source>
        <strain evidence="3">MA-22A</strain>
    </source>
</reference>
<evidence type="ECO:0000313" key="3">
    <source>
        <dbReference type="Proteomes" id="UP000061432"/>
    </source>
</evidence>
<accession>A0A0C6FPQ2</accession>
<keyword evidence="2" id="KW-0456">Lyase</keyword>
<sequence>MPADPAMPHPNPADRQPEASDPVARRAVMALCGQARPEELHRALAQLGAAEGAEDLRPPETGLVMTRGRIGGDGRPFNLGEATVTRAAVRLPGGATGFAYHLGRDRAKARLAATLDALWQVPERRAAVEAALAPVASRRAEERTAQARRIAATRVNFFTMARGED</sequence>
<dbReference type="STRING" id="270351.Maq22A_c06535"/>
<evidence type="ECO:0000256" key="1">
    <source>
        <dbReference type="SAM" id="MobiDB-lite"/>
    </source>
</evidence>
<dbReference type="GO" id="GO:0015716">
    <property type="term" value="P:organic phosphonate transport"/>
    <property type="evidence" value="ECO:0007669"/>
    <property type="project" value="InterPro"/>
</dbReference>
<dbReference type="InterPro" id="IPR009609">
    <property type="entry name" value="Phosphonate_metab_PhnG"/>
</dbReference>
<dbReference type="Proteomes" id="UP000061432">
    <property type="component" value="Chromosome"/>
</dbReference>
<feature type="compositionally biased region" description="Pro residues" evidence="1">
    <location>
        <begin position="1"/>
        <end position="11"/>
    </location>
</feature>
<dbReference type="PATRIC" id="fig|270351.10.peg.1245"/>
<evidence type="ECO:0000313" key="2">
    <source>
        <dbReference type="EMBL" id="BAQ44655.1"/>
    </source>
</evidence>
<dbReference type="AlphaFoldDB" id="A0A0C6FPQ2"/>
<reference evidence="2 3" key="1">
    <citation type="journal article" date="2015" name="Genome Announc.">
        <title>Complete Genome Sequence of Methylobacterium aquaticum Strain 22A, Isolated from Racomitrium japonicum Moss.</title>
        <authorList>
            <person name="Tani A."/>
            <person name="Ogura Y."/>
            <person name="Hayashi T."/>
            <person name="Kimbara K."/>
        </authorList>
    </citation>
    <scope>NUCLEOTIDE SEQUENCE [LARGE SCALE GENOMIC DNA]</scope>
    <source>
        <strain evidence="2 3">MA-22A</strain>
    </source>
</reference>
<dbReference type="EMBL" id="AP014704">
    <property type="protein sequence ID" value="BAQ44655.1"/>
    <property type="molecule type" value="Genomic_DNA"/>
</dbReference>
<organism evidence="2 3">
    <name type="scientific">Methylobacterium aquaticum</name>
    <dbReference type="NCBI Taxonomy" id="270351"/>
    <lineage>
        <taxon>Bacteria</taxon>
        <taxon>Pseudomonadati</taxon>
        <taxon>Pseudomonadota</taxon>
        <taxon>Alphaproteobacteria</taxon>
        <taxon>Hyphomicrobiales</taxon>
        <taxon>Methylobacteriaceae</taxon>
        <taxon>Methylobacterium</taxon>
    </lineage>
</organism>
<dbReference type="KEGG" id="maqu:Maq22A_c06535"/>
<dbReference type="Pfam" id="PF06754">
    <property type="entry name" value="PhnG"/>
    <property type="match status" value="1"/>
</dbReference>
<name>A0A0C6FPQ2_9HYPH</name>
<dbReference type="GO" id="GO:0019634">
    <property type="term" value="P:organic phosphonate metabolic process"/>
    <property type="evidence" value="ECO:0007669"/>
    <property type="project" value="InterPro"/>
</dbReference>
<protein>
    <submittedName>
        <fullName evidence="2">Phosphonate C-P lyase</fullName>
    </submittedName>
</protein>
<gene>
    <name evidence="2" type="primary">phnG</name>
    <name evidence="2" type="ORF">Maq22A_c06535</name>
</gene>
<dbReference type="NCBIfam" id="TIGR03293">
    <property type="entry name" value="PhnG_redo"/>
    <property type="match status" value="1"/>
</dbReference>
<proteinExistence type="predicted"/>